<evidence type="ECO:0000256" key="8">
    <source>
        <dbReference type="SAM" id="Phobius"/>
    </source>
</evidence>
<feature type="transmembrane region" description="Helical" evidence="8">
    <location>
        <begin position="324"/>
        <end position="346"/>
    </location>
</feature>
<feature type="transmembrane region" description="Helical" evidence="8">
    <location>
        <begin position="143"/>
        <end position="166"/>
    </location>
</feature>
<dbReference type="Pfam" id="PF00999">
    <property type="entry name" value="Na_H_Exchanger"/>
    <property type="match status" value="1"/>
</dbReference>
<feature type="domain" description="Cation/H+ exchanger transmembrane" evidence="9">
    <location>
        <begin position="27"/>
        <end position="409"/>
    </location>
</feature>
<keyword evidence="11" id="KW-1185">Reference proteome</keyword>
<keyword evidence="2" id="KW-0813">Transport</keyword>
<reference evidence="10 11" key="1">
    <citation type="submission" date="2020-08" db="EMBL/GenBank/DDBJ databases">
        <title>Sequencing the genomes of 1000 actinobacteria strains.</title>
        <authorList>
            <person name="Klenk H.-P."/>
        </authorList>
    </citation>
    <scope>NUCLEOTIDE SEQUENCE [LARGE SCALE GENOMIC DNA]</scope>
    <source>
        <strain evidence="10 11">DSM 43582</strain>
    </source>
</reference>
<protein>
    <submittedName>
        <fullName evidence="10">Kef-type K+ transport system membrane component KefB</fullName>
    </submittedName>
</protein>
<evidence type="ECO:0000256" key="7">
    <source>
        <dbReference type="SAM" id="MobiDB-lite"/>
    </source>
</evidence>
<keyword evidence="5" id="KW-0406">Ion transport</keyword>
<dbReference type="Gene3D" id="1.20.1530.20">
    <property type="match status" value="1"/>
</dbReference>
<proteinExistence type="predicted"/>
<feature type="transmembrane region" description="Helical" evidence="8">
    <location>
        <begin position="293"/>
        <end position="312"/>
    </location>
</feature>
<feature type="compositionally biased region" description="Basic and acidic residues" evidence="7">
    <location>
        <begin position="416"/>
        <end position="425"/>
    </location>
</feature>
<keyword evidence="6 8" id="KW-0472">Membrane</keyword>
<dbReference type="Proteomes" id="UP000540412">
    <property type="component" value="Unassembled WGS sequence"/>
</dbReference>
<dbReference type="PANTHER" id="PTHR32468:SF0">
    <property type="entry name" value="K(+)_H(+) ANTIPORTER 1"/>
    <property type="match status" value="1"/>
</dbReference>
<comment type="caution">
    <text evidence="10">The sequence shown here is derived from an EMBL/GenBank/DDBJ whole genome shotgun (WGS) entry which is preliminary data.</text>
</comment>
<keyword evidence="4 8" id="KW-1133">Transmembrane helix</keyword>
<evidence type="ECO:0000256" key="1">
    <source>
        <dbReference type="ARBA" id="ARBA00004141"/>
    </source>
</evidence>
<dbReference type="PANTHER" id="PTHR32468">
    <property type="entry name" value="CATION/H + ANTIPORTER"/>
    <property type="match status" value="1"/>
</dbReference>
<dbReference type="EMBL" id="JACHIT010000001">
    <property type="protein sequence ID" value="MBB5912203.1"/>
    <property type="molecule type" value="Genomic_DNA"/>
</dbReference>
<evidence type="ECO:0000313" key="10">
    <source>
        <dbReference type="EMBL" id="MBB5912203.1"/>
    </source>
</evidence>
<sequence>MTLVPPLPGEDLLALLVQVATLLGAARLLGGLAGRVGLPAIVGELTAGILLGPSVLGQLAPEVSHWLFPPRPEQQHLLDAVAQIGVLLLVGLAGTQVDLEGMRGRVAGVAKIGVLALVLPLGLGVGIGLLIPAPVRPEGADTMVFALFLGVALSVTAIPVIAKTLLELGLIHRDIGQLVLAAGAVDDAVGWLLLAVVSAFAINGGTSAAAYVAVGGLAIFLALAIVVARPLIRHLMRRASATEDATAPTATAAIILLTGAVATQSIGVEAVLGTFVFGLLIGSSTAPPAALRPLHTTVLGVLAPIYFASAGLRINLSALANPALLAVASLILAAAIAGKFAGGYLGAGFSGLPHRERIAVGIGMNARGIVEVVIATMGLRLGILGSEAYTILVLVAVVTSLMAPPLLRWAMSGSTETREERERGRRVVATDAQSALDRGVGE</sequence>
<evidence type="ECO:0000256" key="2">
    <source>
        <dbReference type="ARBA" id="ARBA00022448"/>
    </source>
</evidence>
<dbReference type="InterPro" id="IPR006153">
    <property type="entry name" value="Cation/H_exchanger_TM"/>
</dbReference>
<evidence type="ECO:0000256" key="4">
    <source>
        <dbReference type="ARBA" id="ARBA00022989"/>
    </source>
</evidence>
<gene>
    <name evidence="10" type="ORF">BJY24_001070</name>
</gene>
<evidence type="ECO:0000313" key="11">
    <source>
        <dbReference type="Proteomes" id="UP000540412"/>
    </source>
</evidence>
<feature type="transmembrane region" description="Helical" evidence="8">
    <location>
        <begin position="253"/>
        <end position="281"/>
    </location>
</feature>
<keyword evidence="3 8" id="KW-0812">Transmembrane</keyword>
<feature type="region of interest" description="Disordered" evidence="7">
    <location>
        <begin position="413"/>
        <end position="442"/>
    </location>
</feature>
<evidence type="ECO:0000259" key="9">
    <source>
        <dbReference type="Pfam" id="PF00999"/>
    </source>
</evidence>
<evidence type="ECO:0000256" key="3">
    <source>
        <dbReference type="ARBA" id="ARBA00022692"/>
    </source>
</evidence>
<evidence type="ECO:0000256" key="5">
    <source>
        <dbReference type="ARBA" id="ARBA00023065"/>
    </source>
</evidence>
<dbReference type="GO" id="GO:0016020">
    <property type="term" value="C:membrane"/>
    <property type="evidence" value="ECO:0007669"/>
    <property type="project" value="UniProtKB-SubCell"/>
</dbReference>
<dbReference type="InterPro" id="IPR050794">
    <property type="entry name" value="CPA2_transporter"/>
</dbReference>
<dbReference type="InterPro" id="IPR038770">
    <property type="entry name" value="Na+/solute_symporter_sf"/>
</dbReference>
<feature type="transmembrane region" description="Helical" evidence="8">
    <location>
        <begin position="391"/>
        <end position="411"/>
    </location>
</feature>
<dbReference type="RefSeq" id="WP_040751960.1">
    <property type="nucleotide sequence ID" value="NZ_JACHIT010000001.1"/>
</dbReference>
<feature type="transmembrane region" description="Helical" evidence="8">
    <location>
        <begin position="12"/>
        <end position="29"/>
    </location>
</feature>
<accession>A0A7W9PAI1</accession>
<feature type="transmembrane region" description="Helical" evidence="8">
    <location>
        <begin position="109"/>
        <end position="131"/>
    </location>
</feature>
<feature type="transmembrane region" description="Helical" evidence="8">
    <location>
        <begin position="208"/>
        <end position="232"/>
    </location>
</feature>
<dbReference type="GO" id="GO:1902600">
    <property type="term" value="P:proton transmembrane transport"/>
    <property type="evidence" value="ECO:0007669"/>
    <property type="project" value="InterPro"/>
</dbReference>
<name>A0A7W9PAI1_9NOCA</name>
<dbReference type="GO" id="GO:0015297">
    <property type="term" value="F:antiporter activity"/>
    <property type="evidence" value="ECO:0007669"/>
    <property type="project" value="InterPro"/>
</dbReference>
<organism evidence="10 11">
    <name type="scientific">Nocardia transvalensis</name>
    <dbReference type="NCBI Taxonomy" id="37333"/>
    <lineage>
        <taxon>Bacteria</taxon>
        <taxon>Bacillati</taxon>
        <taxon>Actinomycetota</taxon>
        <taxon>Actinomycetes</taxon>
        <taxon>Mycobacteriales</taxon>
        <taxon>Nocardiaceae</taxon>
        <taxon>Nocardia</taxon>
    </lineage>
</organism>
<evidence type="ECO:0000256" key="6">
    <source>
        <dbReference type="ARBA" id="ARBA00023136"/>
    </source>
</evidence>
<dbReference type="AlphaFoldDB" id="A0A7W9PAI1"/>
<feature type="transmembrane region" description="Helical" evidence="8">
    <location>
        <begin position="178"/>
        <end position="202"/>
    </location>
</feature>
<comment type="subcellular location">
    <subcellularLocation>
        <location evidence="1">Membrane</location>
        <topology evidence="1">Multi-pass membrane protein</topology>
    </subcellularLocation>
</comment>